<dbReference type="FunFam" id="2.30.30.40:FF:000145">
    <property type="entry name" value="Tyrosine-protein kinase"/>
    <property type="match status" value="1"/>
</dbReference>
<dbReference type="Ensembl" id="ENSSSCT00035107180.1">
    <property type="protein sequence ID" value="ENSSSCP00035046255.1"/>
    <property type="gene ID" value="ENSSSCG00035078060.1"/>
</dbReference>
<protein>
    <recommendedName>
        <fullName evidence="13">Tyrosine-protein kinase</fullName>
        <ecNumber evidence="13">2.7.10.2</ecNumber>
    </recommendedName>
</protein>
<dbReference type="PANTHER" id="PTHR24418">
    <property type="entry name" value="TYROSINE-PROTEIN KINASE"/>
    <property type="match status" value="1"/>
</dbReference>
<evidence type="ECO:0000256" key="14">
    <source>
        <dbReference type="SAM" id="MobiDB-lite"/>
    </source>
</evidence>
<comment type="similarity">
    <text evidence="13">Belongs to the protein kinase superfamily. Tyr protein kinase family.</text>
</comment>
<dbReference type="GO" id="GO:0005524">
    <property type="term" value="F:ATP binding"/>
    <property type="evidence" value="ECO:0007669"/>
    <property type="project" value="UniProtKB-KW"/>
</dbReference>
<proteinExistence type="inferred from homology"/>
<dbReference type="PROSITE" id="PS50002">
    <property type="entry name" value="SH3"/>
    <property type="match status" value="1"/>
</dbReference>
<dbReference type="PRINTS" id="PR00401">
    <property type="entry name" value="SH2DOMAIN"/>
</dbReference>
<organism evidence="18 19">
    <name type="scientific">Sus scrofa</name>
    <name type="common">Pig</name>
    <dbReference type="NCBI Taxonomy" id="9823"/>
    <lineage>
        <taxon>Eukaryota</taxon>
        <taxon>Metazoa</taxon>
        <taxon>Chordata</taxon>
        <taxon>Craniata</taxon>
        <taxon>Vertebrata</taxon>
        <taxon>Euteleostomi</taxon>
        <taxon>Mammalia</taxon>
        <taxon>Eutheria</taxon>
        <taxon>Laurasiatheria</taxon>
        <taxon>Artiodactyla</taxon>
        <taxon>Suina</taxon>
        <taxon>Suidae</taxon>
        <taxon>Sus</taxon>
    </lineage>
</organism>
<evidence type="ECO:0000256" key="12">
    <source>
        <dbReference type="PROSITE-ProRule" id="PRU00192"/>
    </source>
</evidence>
<dbReference type="Gene3D" id="3.30.505.10">
    <property type="entry name" value="SH2 domain"/>
    <property type="match status" value="1"/>
</dbReference>
<dbReference type="Proteomes" id="UP000694724">
    <property type="component" value="Unplaced"/>
</dbReference>
<feature type="domain" description="SH2" evidence="15">
    <location>
        <begin position="162"/>
        <end position="251"/>
    </location>
</feature>
<dbReference type="FunFam" id="1.10.510.10:FF:000376">
    <property type="entry name" value="Tyrosine-protein kinase"/>
    <property type="match status" value="1"/>
</dbReference>
<keyword evidence="4 13" id="KW-0808">Transferase</keyword>
<dbReference type="SMART" id="SM00219">
    <property type="entry name" value="TyrKc"/>
    <property type="match status" value="1"/>
</dbReference>
<dbReference type="Ensembl" id="ENSSSCT00015041010.1">
    <property type="protein sequence ID" value="ENSSSCP00015016215.1"/>
    <property type="gene ID" value="ENSSSCG00015029451.1"/>
</dbReference>
<evidence type="ECO:0000313" key="19">
    <source>
        <dbReference type="Proteomes" id="UP000694725"/>
    </source>
</evidence>
<feature type="region of interest" description="Disordered" evidence="14">
    <location>
        <begin position="1"/>
        <end position="25"/>
    </location>
</feature>
<dbReference type="PROSITE" id="PS00109">
    <property type="entry name" value="PROTEIN_KINASE_TYR"/>
    <property type="match status" value="1"/>
</dbReference>
<dbReference type="Proteomes" id="UP000694728">
    <property type="component" value="Unplaced"/>
</dbReference>
<gene>
    <name evidence="18" type="primary">MATK</name>
</gene>
<keyword evidence="2 12" id="KW-0728">SH3 domain</keyword>
<evidence type="ECO:0000256" key="5">
    <source>
        <dbReference type="ARBA" id="ARBA00022741"/>
    </source>
</evidence>
<accession>A0A8D2CGE5</accession>
<dbReference type="Ensembl" id="ENSSSCT00045022974.1">
    <property type="protein sequence ID" value="ENSSSCP00045015853.1"/>
    <property type="gene ID" value="ENSSSCG00045013297.1"/>
</dbReference>
<dbReference type="Proteomes" id="UP000694725">
    <property type="component" value="Unplaced"/>
</dbReference>
<evidence type="ECO:0000256" key="2">
    <source>
        <dbReference type="ARBA" id="ARBA00022443"/>
    </source>
</evidence>
<dbReference type="Proteomes" id="UP000694720">
    <property type="component" value="Unplaced"/>
</dbReference>
<keyword evidence="5 13" id="KW-0547">Nucleotide-binding</keyword>
<dbReference type="InterPro" id="IPR000980">
    <property type="entry name" value="SH2"/>
</dbReference>
<dbReference type="InterPro" id="IPR035027">
    <property type="entry name" value="Csk-like_SH2"/>
</dbReference>
<dbReference type="SMART" id="SM00326">
    <property type="entry name" value="SH3"/>
    <property type="match status" value="1"/>
</dbReference>
<name>A0A8D2CGE5_PIG</name>
<dbReference type="Gene3D" id="1.10.510.10">
    <property type="entry name" value="Transferase(Phosphotransferase) domain 1"/>
    <property type="match status" value="1"/>
</dbReference>
<evidence type="ECO:0000256" key="7">
    <source>
        <dbReference type="ARBA" id="ARBA00022840"/>
    </source>
</evidence>
<dbReference type="Pfam" id="PF00017">
    <property type="entry name" value="SH2"/>
    <property type="match status" value="1"/>
</dbReference>
<dbReference type="Proteomes" id="UP000694726">
    <property type="component" value="Unplaced"/>
</dbReference>
<dbReference type="CDD" id="cd11811">
    <property type="entry name" value="SH3_CHK"/>
    <property type="match status" value="1"/>
</dbReference>
<dbReference type="CDD" id="cd09937">
    <property type="entry name" value="SH2_csk_like"/>
    <property type="match status" value="1"/>
</dbReference>
<dbReference type="InterPro" id="IPR011009">
    <property type="entry name" value="Kinase-like_dom_sf"/>
</dbReference>
<dbReference type="SMART" id="SM00252">
    <property type="entry name" value="SH2"/>
    <property type="match status" value="1"/>
</dbReference>
<dbReference type="Ensembl" id="ENSSSCT00065096847.1">
    <property type="protein sequence ID" value="ENSSSCP00065042411.1"/>
    <property type="gene ID" value="ENSSSCG00065070476.1"/>
</dbReference>
<reference evidence="18" key="1">
    <citation type="submission" date="2025-05" db="UniProtKB">
        <authorList>
            <consortium name="Ensembl"/>
        </authorList>
    </citation>
    <scope>IDENTIFICATION</scope>
</reference>
<dbReference type="AlphaFoldDB" id="A0A8D2CGE5"/>
<dbReference type="PROSITE" id="PS50001">
    <property type="entry name" value="SH2"/>
    <property type="match status" value="1"/>
</dbReference>
<evidence type="ECO:0000256" key="9">
    <source>
        <dbReference type="ARBA" id="ARBA00023137"/>
    </source>
</evidence>
<feature type="domain" description="SH3" evidence="16">
    <location>
        <begin position="88"/>
        <end position="150"/>
    </location>
</feature>
<keyword evidence="6 13" id="KW-0418">Kinase</keyword>
<evidence type="ECO:0000256" key="4">
    <source>
        <dbReference type="ARBA" id="ARBA00022679"/>
    </source>
</evidence>
<dbReference type="InterPro" id="IPR008266">
    <property type="entry name" value="Tyr_kinase_AS"/>
</dbReference>
<comment type="catalytic activity">
    <reaction evidence="10 13">
        <text>L-tyrosyl-[protein] + ATP = O-phospho-L-tyrosyl-[protein] + ADP + H(+)</text>
        <dbReference type="Rhea" id="RHEA:10596"/>
        <dbReference type="Rhea" id="RHEA-COMP:10136"/>
        <dbReference type="Rhea" id="RHEA-COMP:20101"/>
        <dbReference type="ChEBI" id="CHEBI:15378"/>
        <dbReference type="ChEBI" id="CHEBI:30616"/>
        <dbReference type="ChEBI" id="CHEBI:46858"/>
        <dbReference type="ChEBI" id="CHEBI:61978"/>
        <dbReference type="ChEBI" id="CHEBI:456216"/>
        <dbReference type="EC" id="2.7.10.2"/>
    </reaction>
</comment>
<keyword evidence="8 11" id="KW-0727">SH2 domain</keyword>
<feature type="region of interest" description="Disordered" evidence="14">
    <location>
        <begin position="497"/>
        <end position="525"/>
    </location>
</feature>
<dbReference type="Gene3D" id="2.30.30.40">
    <property type="entry name" value="SH3 Domains"/>
    <property type="match status" value="1"/>
</dbReference>
<dbReference type="SUPFAM" id="SSF55550">
    <property type="entry name" value="SH2 domain"/>
    <property type="match status" value="1"/>
</dbReference>
<comment type="subcellular location">
    <subcellularLocation>
        <location evidence="1">Cytoplasm</location>
    </subcellularLocation>
</comment>
<feature type="domain" description="Protein kinase" evidence="17">
    <location>
        <begin position="209"/>
        <end position="500"/>
    </location>
</feature>
<evidence type="ECO:0000259" key="17">
    <source>
        <dbReference type="PROSITE" id="PS50011"/>
    </source>
</evidence>
<evidence type="ECO:0000256" key="10">
    <source>
        <dbReference type="ARBA" id="ARBA00051245"/>
    </source>
</evidence>
<evidence type="ECO:0000313" key="18">
    <source>
        <dbReference type="Ensembl" id="ENSSSCP00065042411.1"/>
    </source>
</evidence>
<dbReference type="InterPro" id="IPR000719">
    <property type="entry name" value="Prot_kinase_dom"/>
</dbReference>
<keyword evidence="7 13" id="KW-0067">ATP-binding</keyword>
<keyword evidence="3" id="KW-0963">Cytoplasm</keyword>
<keyword evidence="9 13" id="KW-0829">Tyrosine-protein kinase</keyword>
<dbReference type="InterPro" id="IPR001245">
    <property type="entry name" value="Ser-Thr/Tyr_kinase_cat_dom"/>
</dbReference>
<dbReference type="SUPFAM" id="SSF56112">
    <property type="entry name" value="Protein kinase-like (PK-like)"/>
    <property type="match status" value="1"/>
</dbReference>
<dbReference type="GO" id="GO:0005737">
    <property type="term" value="C:cytoplasm"/>
    <property type="evidence" value="ECO:0007669"/>
    <property type="project" value="UniProtKB-SubCell"/>
</dbReference>
<evidence type="ECO:0000256" key="8">
    <source>
        <dbReference type="ARBA" id="ARBA00022999"/>
    </source>
</evidence>
<dbReference type="InterPro" id="IPR036028">
    <property type="entry name" value="SH3-like_dom_sf"/>
</dbReference>
<dbReference type="GO" id="GO:0004715">
    <property type="term" value="F:non-membrane spanning protein tyrosine kinase activity"/>
    <property type="evidence" value="ECO:0007669"/>
    <property type="project" value="UniProtKB-EC"/>
</dbReference>
<dbReference type="EC" id="2.7.10.2" evidence="13"/>
<evidence type="ECO:0000256" key="11">
    <source>
        <dbReference type="PROSITE-ProRule" id="PRU00191"/>
    </source>
</evidence>
<dbReference type="PROSITE" id="PS50011">
    <property type="entry name" value="PROTEIN_KINASE_DOM"/>
    <property type="match status" value="1"/>
</dbReference>
<evidence type="ECO:0000259" key="16">
    <source>
        <dbReference type="PROSITE" id="PS50002"/>
    </source>
</evidence>
<dbReference type="InterPro" id="IPR001452">
    <property type="entry name" value="SH3_domain"/>
</dbReference>
<evidence type="ECO:0000256" key="3">
    <source>
        <dbReference type="ARBA" id="ARBA00022490"/>
    </source>
</evidence>
<dbReference type="Pfam" id="PF07714">
    <property type="entry name" value="PK_Tyr_Ser-Thr"/>
    <property type="match status" value="1"/>
</dbReference>
<dbReference type="InterPro" id="IPR036860">
    <property type="entry name" value="SH2_dom_sf"/>
</dbReference>
<dbReference type="Pfam" id="PF00018">
    <property type="entry name" value="SH3_1"/>
    <property type="match status" value="1"/>
</dbReference>
<evidence type="ECO:0000256" key="1">
    <source>
        <dbReference type="ARBA" id="ARBA00004496"/>
    </source>
</evidence>
<evidence type="ECO:0000259" key="15">
    <source>
        <dbReference type="PROSITE" id="PS50001"/>
    </source>
</evidence>
<dbReference type="InterPro" id="IPR020635">
    <property type="entry name" value="Tyr_kinase_cat_dom"/>
</dbReference>
<dbReference type="Ensembl" id="ENSSSCT00055048803.1">
    <property type="protein sequence ID" value="ENSSSCP00055038954.1"/>
    <property type="gene ID" value="ENSSSCG00055024272.1"/>
</dbReference>
<evidence type="ECO:0000256" key="13">
    <source>
        <dbReference type="RuleBase" id="RU362096"/>
    </source>
</evidence>
<dbReference type="InterPro" id="IPR050198">
    <property type="entry name" value="Non-receptor_tyrosine_kinases"/>
</dbReference>
<evidence type="ECO:0000256" key="6">
    <source>
        <dbReference type="ARBA" id="ARBA00022777"/>
    </source>
</evidence>
<dbReference type="FunFam" id="3.30.505.10:FF:000023">
    <property type="entry name" value="Tyrosine-protein kinase"/>
    <property type="match status" value="1"/>
</dbReference>
<sequence length="525" mass="58135">MCRERPPPPKGFGEPAPWPLPRPTTLGRPAVASTWPGLEVVVMAPRAPPSLGSGLLSWSLPPPQGSPRFLHAWHPPPISARMPSRRWAPGTQCITKCEHMRPKPGELAFHKGDVVTILEACENKSWYRAKHHASGQEGLLAAGALREREALSADPKLSLMPWFHGKISGQEAVQQLQPPEDGLFLVRESARHPGDYVLCVSFGRDVIHYRVLHREGHLTIDEVVCFCNLMDMVEHYSKDKGAICTKLVKPKRKQGTKSAEEELAKAVLQGEYLGQKVAVKNIKCDVTAQAFLDETAVMTKMQHKNLVRLLGVILHQGLYIVMEHVSKGNLVNFLRTRGRALVNTPQLLQFSLHVAEGMEYLESKKLVHRDLAARNILVSEDLVAKVSDFGLAKAERKGLDSSRLPVKWTAPEALKHGKFSSKSDVWSFGVLLWEVFSYGRAPYPKMSLKEVSEAVEKGYRMEPPEGCPGPIHALMGSCWEAEPARRPPFRKLAEKLARELRSAGPSAPSGGQDADGPTLTRSQEP</sequence>
<dbReference type="PRINTS" id="PR00109">
    <property type="entry name" value="TYRKINASE"/>
</dbReference>
<dbReference type="SUPFAM" id="SSF50044">
    <property type="entry name" value="SH3-domain"/>
    <property type="match status" value="1"/>
</dbReference>